<evidence type="ECO:0000256" key="3">
    <source>
        <dbReference type="ARBA" id="ARBA00022448"/>
    </source>
</evidence>
<evidence type="ECO:0000256" key="6">
    <source>
        <dbReference type="ARBA" id="ARBA00022692"/>
    </source>
</evidence>
<evidence type="ECO:0000259" key="19">
    <source>
        <dbReference type="PROSITE" id="PS50999"/>
    </source>
</evidence>
<evidence type="ECO:0000256" key="11">
    <source>
        <dbReference type="ARBA" id="ARBA00023004"/>
    </source>
</evidence>
<dbReference type="Proteomes" id="UP000315003">
    <property type="component" value="Chromosome"/>
</dbReference>
<evidence type="ECO:0000256" key="8">
    <source>
        <dbReference type="ARBA" id="ARBA00022967"/>
    </source>
</evidence>
<feature type="domain" description="Cytochrome oxidase subunit II transmembrane region profile" evidence="19">
    <location>
        <begin position="9"/>
        <end position="105"/>
    </location>
</feature>
<proteinExistence type="inferred from homology"/>
<keyword evidence="11 13" id="KW-0408">Iron</keyword>
<feature type="domain" description="Cytochrome oxidase subunit II copper A binding" evidence="18">
    <location>
        <begin position="106"/>
        <end position="252"/>
    </location>
</feature>
<evidence type="ECO:0000256" key="9">
    <source>
        <dbReference type="ARBA" id="ARBA00022982"/>
    </source>
</evidence>
<keyword evidence="21" id="KW-0560">Oxidoreductase</keyword>
<keyword evidence="8" id="KW-1278">Translocase</keyword>
<feature type="region of interest" description="Disordered" evidence="16">
    <location>
        <begin position="361"/>
        <end position="389"/>
    </location>
</feature>
<comment type="cofactor">
    <cofactor evidence="15">
        <name>Cu cation</name>
        <dbReference type="ChEBI" id="CHEBI:23378"/>
    </cofactor>
    <text evidence="15">Binds a copper A center.</text>
</comment>
<dbReference type="Gene3D" id="1.10.287.90">
    <property type="match status" value="1"/>
</dbReference>
<dbReference type="InterPro" id="IPR036909">
    <property type="entry name" value="Cyt_c-like_dom_sf"/>
</dbReference>
<dbReference type="GO" id="GO:0020037">
    <property type="term" value="F:heme binding"/>
    <property type="evidence" value="ECO:0007669"/>
    <property type="project" value="InterPro"/>
</dbReference>
<evidence type="ECO:0000256" key="13">
    <source>
        <dbReference type="PROSITE-ProRule" id="PRU00433"/>
    </source>
</evidence>
<evidence type="ECO:0000256" key="15">
    <source>
        <dbReference type="RuleBase" id="RU004024"/>
    </source>
</evidence>
<dbReference type="Gene3D" id="1.10.760.10">
    <property type="entry name" value="Cytochrome c-like domain"/>
    <property type="match status" value="1"/>
</dbReference>
<dbReference type="GO" id="GO:0005507">
    <property type="term" value="F:copper ion binding"/>
    <property type="evidence" value="ECO:0007669"/>
    <property type="project" value="InterPro"/>
</dbReference>
<dbReference type="InterPro" id="IPR045187">
    <property type="entry name" value="CcO_II"/>
</dbReference>
<evidence type="ECO:0000313" key="21">
    <source>
        <dbReference type="EMBL" id="QDT60857.1"/>
    </source>
</evidence>
<gene>
    <name evidence="21" type="primary">ctaC</name>
    <name evidence="21" type="ORF">SV7mr_33840</name>
</gene>
<evidence type="ECO:0000259" key="18">
    <source>
        <dbReference type="PROSITE" id="PS50857"/>
    </source>
</evidence>
<organism evidence="21 22">
    <name type="scientific">Stieleria bergensis</name>
    <dbReference type="NCBI Taxonomy" id="2528025"/>
    <lineage>
        <taxon>Bacteria</taxon>
        <taxon>Pseudomonadati</taxon>
        <taxon>Planctomycetota</taxon>
        <taxon>Planctomycetia</taxon>
        <taxon>Pirellulales</taxon>
        <taxon>Pirellulaceae</taxon>
        <taxon>Stieleria</taxon>
    </lineage>
</organism>
<evidence type="ECO:0000256" key="4">
    <source>
        <dbReference type="ARBA" id="ARBA00022617"/>
    </source>
</evidence>
<dbReference type="InterPro" id="IPR002429">
    <property type="entry name" value="CcO_II-like_C"/>
</dbReference>
<dbReference type="PANTHER" id="PTHR22888:SF9">
    <property type="entry name" value="CYTOCHROME C OXIDASE SUBUNIT 2"/>
    <property type="match status" value="1"/>
</dbReference>
<feature type="domain" description="Cytochrome c" evidence="20">
    <location>
        <begin position="261"/>
        <end position="358"/>
    </location>
</feature>
<evidence type="ECO:0000256" key="5">
    <source>
        <dbReference type="ARBA" id="ARBA00022660"/>
    </source>
</evidence>
<evidence type="ECO:0000256" key="1">
    <source>
        <dbReference type="ARBA" id="ARBA00004141"/>
    </source>
</evidence>
<comment type="similarity">
    <text evidence="2 14">Belongs to the cytochrome c oxidase subunit 2 family.</text>
</comment>
<sequence>MFSVPNLLADEASGLFFPESASTFSQQSDTVFYAITIVCVLFFIPITIALFGFASKYKKAKGEQAESQVDHNTKLELIWSVGPSFLLIAMFYFGARGFMEQRTIPEGAYEIGVKATRWNWSFNYGGTTQNSELHVVKDEPTKLVMTADTVIHSLFIPAFRVKKDVVPGRFNYMWFRATKASEKLSDEELAARKQVYKDASESWSYEKEGYTEDGYAFYDLYCTEYCGKDHSMMQTVVVVHETREELEAWVEEKGKRQPGVDPVTYGRKLYESRGCKSCHSLEPGVKLAGPSYAGSFGTSRELTDGSSVTMDYGYIKESIEDPKAKIVKGYAGVNMPSYKGMLSTDDIYCLAQFIKSLNPNAAKQEAEEADSGAAVAETGTEADVTSASE</sequence>
<dbReference type="PROSITE" id="PS50857">
    <property type="entry name" value="COX2_CUA"/>
    <property type="match status" value="1"/>
</dbReference>
<dbReference type="Pfam" id="PF00116">
    <property type="entry name" value="COX2"/>
    <property type="match status" value="1"/>
</dbReference>
<evidence type="ECO:0000256" key="12">
    <source>
        <dbReference type="ARBA" id="ARBA00023136"/>
    </source>
</evidence>
<dbReference type="GO" id="GO:0016491">
    <property type="term" value="F:oxidoreductase activity"/>
    <property type="evidence" value="ECO:0007669"/>
    <property type="project" value="UniProtKB-KW"/>
</dbReference>
<evidence type="ECO:0000256" key="7">
    <source>
        <dbReference type="ARBA" id="ARBA00022723"/>
    </source>
</evidence>
<keyword evidence="12 17" id="KW-0472">Membrane</keyword>
<keyword evidence="9 14" id="KW-0249">Electron transport</keyword>
<keyword evidence="7 13" id="KW-0479">Metal-binding</keyword>
<dbReference type="InterPro" id="IPR008972">
    <property type="entry name" value="Cupredoxin"/>
</dbReference>
<dbReference type="EC" id="7.1.1.9" evidence="15"/>
<dbReference type="PROSITE" id="PS51007">
    <property type="entry name" value="CYTC"/>
    <property type="match status" value="1"/>
</dbReference>
<accession>A0A517SXI7</accession>
<reference evidence="21 22" key="1">
    <citation type="submission" date="2019-02" db="EMBL/GenBank/DDBJ databases">
        <title>Deep-cultivation of Planctomycetes and their phenomic and genomic characterization uncovers novel biology.</title>
        <authorList>
            <person name="Wiegand S."/>
            <person name="Jogler M."/>
            <person name="Boedeker C."/>
            <person name="Pinto D."/>
            <person name="Vollmers J."/>
            <person name="Rivas-Marin E."/>
            <person name="Kohn T."/>
            <person name="Peeters S.H."/>
            <person name="Heuer A."/>
            <person name="Rast P."/>
            <person name="Oberbeckmann S."/>
            <person name="Bunk B."/>
            <person name="Jeske O."/>
            <person name="Meyerdierks A."/>
            <person name="Storesund J.E."/>
            <person name="Kallscheuer N."/>
            <person name="Luecker S."/>
            <person name="Lage O.M."/>
            <person name="Pohl T."/>
            <person name="Merkel B.J."/>
            <person name="Hornburger P."/>
            <person name="Mueller R.-W."/>
            <person name="Bruemmer F."/>
            <person name="Labrenz M."/>
            <person name="Spormann A.M."/>
            <person name="Op den Camp H."/>
            <person name="Overmann J."/>
            <person name="Amann R."/>
            <person name="Jetten M.S.M."/>
            <person name="Mascher T."/>
            <person name="Medema M.H."/>
            <person name="Devos D.P."/>
            <person name="Kaster A.-K."/>
            <person name="Ovreas L."/>
            <person name="Rohde M."/>
            <person name="Galperin M.Y."/>
            <person name="Jogler C."/>
        </authorList>
    </citation>
    <scope>NUCLEOTIDE SEQUENCE [LARGE SCALE GENOMIC DNA]</scope>
    <source>
        <strain evidence="21 22">SV_7m_r</strain>
    </source>
</reference>
<dbReference type="InterPro" id="IPR009056">
    <property type="entry name" value="Cyt_c-like_dom"/>
</dbReference>
<dbReference type="Gene3D" id="2.60.40.420">
    <property type="entry name" value="Cupredoxins - blue copper proteins"/>
    <property type="match status" value="1"/>
</dbReference>
<dbReference type="SUPFAM" id="SSF46626">
    <property type="entry name" value="Cytochrome c"/>
    <property type="match status" value="1"/>
</dbReference>
<keyword evidence="6 14" id="KW-0812">Transmembrane</keyword>
<dbReference type="Pfam" id="PF02790">
    <property type="entry name" value="COX2_TM"/>
    <property type="match status" value="1"/>
</dbReference>
<dbReference type="Pfam" id="PF00034">
    <property type="entry name" value="Cytochrom_C"/>
    <property type="match status" value="1"/>
</dbReference>
<evidence type="ECO:0000256" key="16">
    <source>
        <dbReference type="SAM" id="MobiDB-lite"/>
    </source>
</evidence>
<feature type="transmembrane region" description="Helical" evidence="17">
    <location>
        <begin position="31"/>
        <end position="54"/>
    </location>
</feature>
<name>A0A517SXI7_9BACT</name>
<dbReference type="GO" id="GO:0042773">
    <property type="term" value="P:ATP synthesis coupled electron transport"/>
    <property type="evidence" value="ECO:0007669"/>
    <property type="project" value="TreeGrafter"/>
</dbReference>
<evidence type="ECO:0000256" key="14">
    <source>
        <dbReference type="RuleBase" id="RU000456"/>
    </source>
</evidence>
<dbReference type="EMBL" id="CP036272">
    <property type="protein sequence ID" value="QDT60857.1"/>
    <property type="molecule type" value="Genomic_DNA"/>
</dbReference>
<dbReference type="GO" id="GO:0005886">
    <property type="term" value="C:plasma membrane"/>
    <property type="evidence" value="ECO:0007669"/>
    <property type="project" value="UniProtKB-SubCell"/>
</dbReference>
<feature type="transmembrane region" description="Helical" evidence="17">
    <location>
        <begin position="75"/>
        <end position="95"/>
    </location>
</feature>
<keyword evidence="3 14" id="KW-0813">Transport</keyword>
<evidence type="ECO:0000313" key="22">
    <source>
        <dbReference type="Proteomes" id="UP000315003"/>
    </source>
</evidence>
<evidence type="ECO:0000256" key="17">
    <source>
        <dbReference type="SAM" id="Phobius"/>
    </source>
</evidence>
<keyword evidence="4 13" id="KW-0349">Heme</keyword>
<dbReference type="SUPFAM" id="SSF49503">
    <property type="entry name" value="Cupredoxins"/>
    <property type="match status" value="1"/>
</dbReference>
<protein>
    <recommendedName>
        <fullName evidence="15">Cytochrome c oxidase subunit 2</fullName>
        <ecNumber evidence="15">7.1.1.9</ecNumber>
    </recommendedName>
</protein>
<dbReference type="PANTHER" id="PTHR22888">
    <property type="entry name" value="CYTOCHROME C OXIDASE, SUBUNIT II"/>
    <property type="match status" value="1"/>
</dbReference>
<keyword evidence="5 14" id="KW-0679">Respiratory chain</keyword>
<dbReference type="GO" id="GO:0004129">
    <property type="term" value="F:cytochrome-c oxidase activity"/>
    <property type="evidence" value="ECO:0007669"/>
    <property type="project" value="UniProtKB-EC"/>
</dbReference>
<dbReference type="SUPFAM" id="SSF81464">
    <property type="entry name" value="Cytochrome c oxidase subunit II-like, transmembrane region"/>
    <property type="match status" value="1"/>
</dbReference>
<evidence type="ECO:0000259" key="20">
    <source>
        <dbReference type="PROSITE" id="PS51007"/>
    </source>
</evidence>
<dbReference type="InterPro" id="IPR036257">
    <property type="entry name" value="Cyt_c_oxidase_su2_TM_sf"/>
</dbReference>
<dbReference type="AlphaFoldDB" id="A0A517SXI7"/>
<keyword evidence="15" id="KW-0186">Copper</keyword>
<keyword evidence="22" id="KW-1185">Reference proteome</keyword>
<dbReference type="InterPro" id="IPR011759">
    <property type="entry name" value="Cyt_c_oxidase_su2_TM_dom"/>
</dbReference>
<dbReference type="PROSITE" id="PS50999">
    <property type="entry name" value="COX2_TM"/>
    <property type="match status" value="1"/>
</dbReference>
<keyword evidence="10 17" id="KW-1133">Transmembrane helix</keyword>
<comment type="subcellular location">
    <subcellularLocation>
        <location evidence="14">Cell membrane</location>
        <topology evidence="14">Multi-pass membrane protein</topology>
    </subcellularLocation>
    <subcellularLocation>
        <location evidence="1">Membrane</location>
        <topology evidence="1">Multi-pass membrane protein</topology>
    </subcellularLocation>
</comment>
<evidence type="ECO:0000256" key="10">
    <source>
        <dbReference type="ARBA" id="ARBA00022989"/>
    </source>
</evidence>
<comment type="catalytic activity">
    <reaction evidence="15">
        <text>4 Fe(II)-[cytochrome c] + O2 + 8 H(+)(in) = 4 Fe(III)-[cytochrome c] + 2 H2O + 4 H(+)(out)</text>
        <dbReference type="Rhea" id="RHEA:11436"/>
        <dbReference type="Rhea" id="RHEA-COMP:10350"/>
        <dbReference type="Rhea" id="RHEA-COMP:14399"/>
        <dbReference type="ChEBI" id="CHEBI:15377"/>
        <dbReference type="ChEBI" id="CHEBI:15378"/>
        <dbReference type="ChEBI" id="CHEBI:15379"/>
        <dbReference type="ChEBI" id="CHEBI:29033"/>
        <dbReference type="ChEBI" id="CHEBI:29034"/>
        <dbReference type="EC" id="7.1.1.9"/>
    </reaction>
</comment>
<comment type="function">
    <text evidence="15">Subunits I and II form the functional core of the enzyme complex. Electrons originating in cytochrome c are transferred via heme a and Cu(A) to the binuclear center formed by heme a3 and Cu(B).</text>
</comment>
<evidence type="ECO:0000256" key="2">
    <source>
        <dbReference type="ARBA" id="ARBA00007866"/>
    </source>
</evidence>